<dbReference type="GO" id="GO:0045454">
    <property type="term" value="P:cell redox homeostasis"/>
    <property type="evidence" value="ECO:0007669"/>
    <property type="project" value="TreeGrafter"/>
</dbReference>
<dbReference type="InterPro" id="IPR017937">
    <property type="entry name" value="Thioredoxin_CS"/>
</dbReference>
<evidence type="ECO:0000256" key="2">
    <source>
        <dbReference type="SAM" id="SignalP"/>
    </source>
</evidence>
<evidence type="ECO:0000256" key="1">
    <source>
        <dbReference type="ARBA" id="ARBA00023284"/>
    </source>
</evidence>
<proteinExistence type="predicted"/>
<dbReference type="PANTHER" id="PTHR43601">
    <property type="entry name" value="THIOREDOXIN, MITOCHONDRIAL"/>
    <property type="match status" value="1"/>
</dbReference>
<gene>
    <name evidence="4" type="ORF">BTO11_07750</name>
</gene>
<dbReference type="PANTHER" id="PTHR43601:SF3">
    <property type="entry name" value="THIOREDOXIN, MITOCHONDRIAL"/>
    <property type="match status" value="1"/>
</dbReference>
<evidence type="ECO:0000313" key="5">
    <source>
        <dbReference type="Proteomes" id="UP000239007"/>
    </source>
</evidence>
<feature type="signal peptide" evidence="2">
    <location>
        <begin position="1"/>
        <end position="26"/>
    </location>
</feature>
<dbReference type="Pfam" id="PF00085">
    <property type="entry name" value="Thioredoxin"/>
    <property type="match status" value="1"/>
</dbReference>
<keyword evidence="1" id="KW-0676">Redox-active center</keyword>
<evidence type="ECO:0000259" key="3">
    <source>
        <dbReference type="PROSITE" id="PS51352"/>
    </source>
</evidence>
<dbReference type="RefSeq" id="WP_105052056.1">
    <property type="nucleotide sequence ID" value="NZ_BMYG01000002.1"/>
</dbReference>
<dbReference type="PROSITE" id="PS51352">
    <property type="entry name" value="THIOREDOXIN_2"/>
    <property type="match status" value="1"/>
</dbReference>
<dbReference type="Proteomes" id="UP000239007">
    <property type="component" value="Unassembled WGS sequence"/>
</dbReference>
<feature type="chain" id="PRO_5015498772" evidence="2">
    <location>
        <begin position="27"/>
        <end position="135"/>
    </location>
</feature>
<dbReference type="InterPro" id="IPR036249">
    <property type="entry name" value="Thioredoxin-like_sf"/>
</dbReference>
<dbReference type="SUPFAM" id="SSF52833">
    <property type="entry name" value="Thioredoxin-like"/>
    <property type="match status" value="1"/>
</dbReference>
<dbReference type="Gene3D" id="3.40.30.10">
    <property type="entry name" value="Glutaredoxin"/>
    <property type="match status" value="1"/>
</dbReference>
<dbReference type="GO" id="GO:0015036">
    <property type="term" value="F:disulfide oxidoreductase activity"/>
    <property type="evidence" value="ECO:0007669"/>
    <property type="project" value="UniProtKB-ARBA"/>
</dbReference>
<dbReference type="AlphaFoldDB" id="A0A2S7UWC0"/>
<dbReference type="EMBL" id="MSCH01000003">
    <property type="protein sequence ID" value="PQJ53571.1"/>
    <property type="molecule type" value="Genomic_DNA"/>
</dbReference>
<feature type="domain" description="Thioredoxin" evidence="3">
    <location>
        <begin position="20"/>
        <end position="135"/>
    </location>
</feature>
<evidence type="ECO:0000313" key="4">
    <source>
        <dbReference type="EMBL" id="PQJ53571.1"/>
    </source>
</evidence>
<dbReference type="PROSITE" id="PS00194">
    <property type="entry name" value="THIOREDOXIN_1"/>
    <property type="match status" value="1"/>
</dbReference>
<dbReference type="InterPro" id="IPR013766">
    <property type="entry name" value="Thioredoxin_domain"/>
</dbReference>
<name>A0A2S7UWC0_9GAMM</name>
<keyword evidence="2" id="KW-0732">Signal</keyword>
<dbReference type="OrthoDB" id="9798454at2"/>
<protein>
    <submittedName>
        <fullName evidence="4">Thiol reductase thioredoxin</fullName>
    </submittedName>
</protein>
<accession>A0A2S7UWC0</accession>
<keyword evidence="5" id="KW-1185">Reference proteome</keyword>
<sequence>MSLKRSFLFTVFTVAVSLLSSVSANAADFAKAPFEKELFDKLQANGEVVLVDVYAPWCPTCKKQQKVIGQYFSANPESKVKVLVVDYDNQTEWVKYFKAPRQSTLYLYKNGEQKWFSVAETRKEKIFAAIDSAVK</sequence>
<organism evidence="4 5">
    <name type="scientific">Psychrosphaera saromensis</name>
    <dbReference type="NCBI Taxonomy" id="716813"/>
    <lineage>
        <taxon>Bacteria</taxon>
        <taxon>Pseudomonadati</taxon>
        <taxon>Pseudomonadota</taxon>
        <taxon>Gammaproteobacteria</taxon>
        <taxon>Alteromonadales</taxon>
        <taxon>Pseudoalteromonadaceae</taxon>
        <taxon>Psychrosphaera</taxon>
    </lineage>
</organism>
<dbReference type="CDD" id="cd02947">
    <property type="entry name" value="TRX_family"/>
    <property type="match status" value="1"/>
</dbReference>
<comment type="caution">
    <text evidence="4">The sequence shown here is derived from an EMBL/GenBank/DDBJ whole genome shotgun (WGS) entry which is preliminary data.</text>
</comment>
<reference evidence="4 5" key="1">
    <citation type="submission" date="2016-12" db="EMBL/GenBank/DDBJ databases">
        <title>Diversity of luminous bacteria.</title>
        <authorList>
            <person name="Yoshizawa S."/>
            <person name="Kogure K."/>
        </authorList>
    </citation>
    <scope>NUCLEOTIDE SEQUENCE [LARGE SCALE GENOMIC DNA]</scope>
    <source>
        <strain evidence="4 5">SA4-48</strain>
    </source>
</reference>